<dbReference type="Gene3D" id="3.20.20.80">
    <property type="entry name" value="Glycosidases"/>
    <property type="match status" value="1"/>
</dbReference>
<evidence type="ECO:0000259" key="2">
    <source>
        <dbReference type="Pfam" id="PF05089"/>
    </source>
</evidence>
<dbReference type="PANTHER" id="PTHR12872:SF1">
    <property type="entry name" value="ALPHA-N-ACETYLGLUCOSAMINIDASE"/>
    <property type="match status" value="1"/>
</dbReference>
<proteinExistence type="predicted"/>
<comment type="caution">
    <text evidence="4">The sequence shown here is derived from an EMBL/GenBank/DDBJ whole genome shotgun (WGS) entry which is preliminary data.</text>
</comment>
<dbReference type="Pfam" id="PF05089">
    <property type="entry name" value="NAGLU"/>
    <property type="match status" value="1"/>
</dbReference>
<dbReference type="RefSeq" id="WP_153684936.1">
    <property type="nucleotide sequence ID" value="NZ_WJIF01000006.1"/>
</dbReference>
<dbReference type="Gene3D" id="1.20.120.670">
    <property type="entry name" value="N-acetyl-b-d-glucoasminidase"/>
    <property type="match status" value="1"/>
</dbReference>
<protein>
    <recommendedName>
        <fullName evidence="6">Alpha-N-acetylglucosaminidase</fullName>
    </recommendedName>
</protein>
<dbReference type="EMBL" id="WJIF01000006">
    <property type="protein sequence ID" value="MRG60480.1"/>
    <property type="molecule type" value="Genomic_DNA"/>
</dbReference>
<evidence type="ECO:0008006" key="6">
    <source>
        <dbReference type="Google" id="ProtNLM"/>
    </source>
</evidence>
<evidence type="ECO:0000256" key="1">
    <source>
        <dbReference type="SAM" id="MobiDB-lite"/>
    </source>
</evidence>
<dbReference type="Pfam" id="PF12972">
    <property type="entry name" value="NAGLU_C"/>
    <property type="match status" value="1"/>
</dbReference>
<feature type="domain" description="Alpha-N-acetylglucosaminidase tim-barrel" evidence="2">
    <location>
        <begin position="103"/>
        <end position="427"/>
    </location>
</feature>
<evidence type="ECO:0000313" key="4">
    <source>
        <dbReference type="EMBL" id="MRG60480.1"/>
    </source>
</evidence>
<accession>A0A6I2FCT1</accession>
<dbReference type="InterPro" id="IPR024733">
    <property type="entry name" value="NAGLU_tim-barrel"/>
</dbReference>
<organism evidence="4 5">
    <name type="scientific">Agromyces agglutinans</name>
    <dbReference type="NCBI Taxonomy" id="2662258"/>
    <lineage>
        <taxon>Bacteria</taxon>
        <taxon>Bacillati</taxon>
        <taxon>Actinomycetota</taxon>
        <taxon>Actinomycetes</taxon>
        <taxon>Micrococcales</taxon>
        <taxon>Microbacteriaceae</taxon>
        <taxon>Agromyces</taxon>
    </lineage>
</organism>
<feature type="domain" description="Alpha-N-acetylglucosaminidase C-terminal" evidence="3">
    <location>
        <begin position="435"/>
        <end position="709"/>
    </location>
</feature>
<dbReference type="PANTHER" id="PTHR12872">
    <property type="entry name" value="ALPHA-N-ACETYLGLUCOSAMINIDASE"/>
    <property type="match status" value="1"/>
</dbReference>
<sequence>MTGTPGFAEAVLGVVARTGGDAARVRVEHTEAASGEAAAGGFEASGGRLTLRGTDAVAAASAYARYLHANGRRITWESPRLEPPFESWPDAPPTPIGTPFAIRYHLNVVTHGYSTPYWPWERWERELDWMALHGVTHPLVLTAYEVVLEETLRRSDVPGSEARAWVGGAPHVPWMSMGGMHDFGGPLPASWGERRVDLARRILARARELGMTPVLPLTGGHVPRSLAGPEAPEIEWQGWRTPALEPSSPAYAELVRTFVGVQRELLGDPGPRPVYAVDPYIESLPPSGDLAALAAAGGGVHRAIAAVAPDATWLLQGWPFHYHRAFWTPERIAAYLSEVPFESLLLIDLWGEHAPMWRGGMHGRRWLWTAVHNFGGRFALFGDLDGLARDVGELIAERPERLEGIGLAPEAIENNTVYYEAATDLVWGPIEPRAWVDDFAVQRYGLDDEHARRAWRLLAETLYAPGRTRSIPSPVIARPWDASAPFAAQRLAGEALPEPVRMSANVDAENDPAVLGDLPRIARAVRELAAIADRVPMRRVLEHDVVELTGHVLAQQTRRHIRGILAASAEGEAAGVREHLDRLLADLLALDELAATMPASRVTTWLDAARAWAETLDEAAVMERDARSLVSVWGHQTSGLHDYSGRHWAGLVRGLYLPRWQAWGEWLADAASRGADPDVATLRARIVAIEEGWRNGADASGGEASDRNADTAHAAGPQPADATRRDPVEAALEILTGLGR</sequence>
<dbReference type="InterPro" id="IPR024732">
    <property type="entry name" value="NAGLU_C"/>
</dbReference>
<gene>
    <name evidence="4" type="ORF">GE115_11475</name>
</gene>
<evidence type="ECO:0000259" key="3">
    <source>
        <dbReference type="Pfam" id="PF12972"/>
    </source>
</evidence>
<keyword evidence="5" id="KW-1185">Reference proteome</keyword>
<reference evidence="4 5" key="1">
    <citation type="submission" date="2019-10" db="EMBL/GenBank/DDBJ databases">
        <authorList>
            <person name="Nie G."/>
            <person name="Ming H."/>
            <person name="Yi B."/>
        </authorList>
    </citation>
    <scope>NUCLEOTIDE SEQUENCE [LARGE SCALE GENOMIC DNA]</scope>
    <source>
        <strain evidence="4 5">CFH 90414</strain>
    </source>
</reference>
<feature type="region of interest" description="Disordered" evidence="1">
    <location>
        <begin position="697"/>
        <end position="728"/>
    </location>
</feature>
<evidence type="ECO:0000313" key="5">
    <source>
        <dbReference type="Proteomes" id="UP000431080"/>
    </source>
</evidence>
<name>A0A6I2FCT1_9MICO</name>
<dbReference type="Proteomes" id="UP000431080">
    <property type="component" value="Unassembled WGS sequence"/>
</dbReference>
<dbReference type="AlphaFoldDB" id="A0A6I2FCT1"/>
<dbReference type="InterPro" id="IPR007781">
    <property type="entry name" value="NAGLU"/>
</dbReference>